<protein>
    <recommendedName>
        <fullName evidence="9">Ribulose bisphosphate carboxylase/oxygenase activase, chloroplastic</fullName>
        <shortName evidence="9">RA</shortName>
        <shortName evidence="9">RuBisCO activase</shortName>
    </recommendedName>
</protein>
<dbReference type="GO" id="GO:0005524">
    <property type="term" value="F:ATP binding"/>
    <property type="evidence" value="ECO:0007669"/>
    <property type="project" value="UniProtKB-UniRule"/>
</dbReference>
<evidence type="ECO:0000256" key="4">
    <source>
        <dbReference type="ARBA" id="ARBA00022741"/>
    </source>
</evidence>
<feature type="transmembrane region" description="Helical" evidence="10">
    <location>
        <begin position="26"/>
        <end position="51"/>
    </location>
</feature>
<dbReference type="Gene3D" id="3.90.550.50">
    <property type="match status" value="1"/>
</dbReference>
<reference evidence="13 14" key="1">
    <citation type="submission" date="2018-10" db="EMBL/GenBank/DDBJ databases">
        <title>A high-quality apple genome assembly.</title>
        <authorList>
            <person name="Hu J."/>
        </authorList>
    </citation>
    <scope>NUCLEOTIDE SEQUENCE [LARGE SCALE GENOMIC DNA]</scope>
    <source>
        <strain evidence="14">cv. HFTH1</strain>
        <tissue evidence="13">Young leaf</tissue>
    </source>
</reference>
<evidence type="ECO:0000256" key="6">
    <source>
        <dbReference type="ARBA" id="ARBA00022946"/>
    </source>
</evidence>
<evidence type="ECO:0000313" key="14">
    <source>
        <dbReference type="Proteomes" id="UP000290289"/>
    </source>
</evidence>
<comment type="subcellular location">
    <subcellularLocation>
        <location evidence="1 9">Plastid</location>
        <location evidence="1 9">Chloroplast stroma</location>
    </subcellularLocation>
</comment>
<dbReference type="InterPro" id="IPR006740">
    <property type="entry name" value="DUF604"/>
</dbReference>
<keyword evidence="14" id="KW-1185">Reference proteome</keyword>
<dbReference type="InterPro" id="IPR027417">
    <property type="entry name" value="P-loop_NTPase"/>
</dbReference>
<keyword evidence="10" id="KW-0812">Transmembrane</keyword>
<dbReference type="EMBL" id="RDQH01000330">
    <property type="protein sequence ID" value="RXI02189.1"/>
    <property type="molecule type" value="Genomic_DNA"/>
</dbReference>
<dbReference type="AlphaFoldDB" id="A0A498K1Z0"/>
<proteinExistence type="inferred from homology"/>
<keyword evidence="5 9" id="KW-0067">ATP-binding</keyword>
<evidence type="ECO:0000256" key="1">
    <source>
        <dbReference type="ARBA" id="ARBA00004470"/>
    </source>
</evidence>
<keyword evidence="2 9" id="KW-0150">Chloroplast</keyword>
<dbReference type="InterPro" id="IPR003959">
    <property type="entry name" value="ATPase_AAA_core"/>
</dbReference>
<dbReference type="GO" id="GO:0046863">
    <property type="term" value="F:ribulose-1,5-bisphosphate carboxylase/oxygenase activator activity"/>
    <property type="evidence" value="ECO:0007669"/>
    <property type="project" value="UniProtKB-UniRule"/>
</dbReference>
<evidence type="ECO:0000256" key="5">
    <source>
        <dbReference type="ARBA" id="ARBA00022840"/>
    </source>
</evidence>
<dbReference type="Gene3D" id="1.10.8.1070">
    <property type="match status" value="1"/>
</dbReference>
<evidence type="ECO:0000256" key="3">
    <source>
        <dbReference type="ARBA" id="ARBA00022640"/>
    </source>
</evidence>
<sequence length="969" mass="108159">MSCARSKTLHDHPLNFWKFLIRAIDVLSLAMKITLALCSVASISIILYFAVSNRSHNFPPHTNVVTNLNQNCISADGHEKTNISHVLFGIGGSVKTWNERRHYTELWWKPNVTRGFVWMDQIPTPFMTWVETLPQYKVSGDTSRFKYSCPYGSRSAVRLARIVKESFELGLENVRWFVMGDDDTVYFPDNLLSVLAKYDHNQMYYIGGNSESVEQDEIFSYTTAYGGGGFAISYPLAAELVKILDGCIDRYDKLYGGDQKIQGCLSEIGVPLTKELGFHQLDIWGNPYGLLSAHPVTPLVSLHHFDSVESIFPNLNQIDSVKKLVSGYKVDPGRTVQHSFCYDLRRNWSVSVSWGYTVQLYPFLVTAKKLETALQTFWTWKNWDARLFTFNTQPVSSDPCERSVVYMLDGVENVGGGETLTTYKRYGENDCIRSDYTHALKVEVFNVSAPKFNPDLWNKAPRRQCCEIINGTEGADRVVQVQIRSCNRFESLVGSSSGDLGDAENGELCLEIIPLCKKLNFNGSAFLGSSSLKKVSSKIISHPKIRSPGNFMVAAEYDESKQTPKDRWGGLAFDTSDDQQDITRGKGMVDTLFQAPMGSGTHYAVMSSYDYISTGLRQLDNMMDGFYIAPAFMDKLVVHITKNFLNLPNIKVPLILGVWGGKGQGKSFQCELVFAKMGINPIMMSAGELESGNAGEPAKLIRQRYREAADIISKGKMCCLFINDLDAGAGRLGGTTQYTVNNQMVNATLMNIADNPTNVQLPGMYNKQENPRVPIIVTGNDFSTLYAPLIRDGRMEKFYWAPTREDCIGVCMGIFRADNVPRGDIVKLVDTFPGQSIDFFGAIRARVYDDEVRKWIASVGVEGIGKRLVNSKEAPPTFDQPKMTLEKLLEYGNLLVQEQDNVKRVQLSDKYLKEAALGDANDDAIKSGSFYGKAAQQVNLPVPEGCTDPSAANYDPTARSDDGSCLYQF</sequence>
<keyword evidence="10" id="KW-1133">Transmembrane helix</keyword>
<keyword evidence="3 9" id="KW-0934">Plastid</keyword>
<dbReference type="InterPro" id="IPR044960">
    <property type="entry name" value="RCA-like"/>
</dbReference>
<dbReference type="FunFam" id="3.40.50.300:FF:000258">
    <property type="entry name" value="Ribulose bisphosphate carboxylase/oxygenase activase, chloroplastic"/>
    <property type="match status" value="1"/>
</dbReference>
<evidence type="ECO:0000259" key="11">
    <source>
        <dbReference type="Pfam" id="PF00004"/>
    </source>
</evidence>
<dbReference type="GO" id="GO:0009579">
    <property type="term" value="C:thylakoid"/>
    <property type="evidence" value="ECO:0007669"/>
    <property type="project" value="TreeGrafter"/>
</dbReference>
<comment type="similarity">
    <text evidence="8 9">Belongs to the RuBisCO activase family.</text>
</comment>
<evidence type="ECO:0000256" key="7">
    <source>
        <dbReference type="ARBA" id="ARBA00025556"/>
    </source>
</evidence>
<feature type="domain" description="Ribulose bisphosphate carboxylase/oxygenase activase AAA helical" evidence="12">
    <location>
        <begin position="804"/>
        <end position="899"/>
    </location>
</feature>
<gene>
    <name evidence="13" type="ORF">DVH24_026719</name>
</gene>
<dbReference type="GO" id="GO:0009570">
    <property type="term" value="C:chloroplast stroma"/>
    <property type="evidence" value="ECO:0007669"/>
    <property type="project" value="UniProtKB-SubCell"/>
</dbReference>
<dbReference type="Pfam" id="PF21228">
    <property type="entry name" value="RuBisCO_activase_AAA_helical"/>
    <property type="match status" value="1"/>
</dbReference>
<dbReference type="InterPro" id="IPR048571">
    <property type="entry name" value="RuBisCO_activase_AAA_helical"/>
</dbReference>
<evidence type="ECO:0000256" key="8">
    <source>
        <dbReference type="ARBA" id="ARBA00025781"/>
    </source>
</evidence>
<feature type="domain" description="ATPase AAA-type core" evidence="11">
    <location>
        <begin position="658"/>
        <end position="801"/>
    </location>
</feature>
<dbReference type="Pfam" id="PF04646">
    <property type="entry name" value="DUF604"/>
    <property type="match status" value="1"/>
</dbReference>
<evidence type="ECO:0000256" key="10">
    <source>
        <dbReference type="SAM" id="Phobius"/>
    </source>
</evidence>
<name>A0A498K1Z0_MALDO</name>
<keyword evidence="6" id="KW-0809">Transit peptide</keyword>
<evidence type="ECO:0000259" key="12">
    <source>
        <dbReference type="Pfam" id="PF21228"/>
    </source>
</evidence>
<dbReference type="Pfam" id="PF00004">
    <property type="entry name" value="AAA"/>
    <property type="match status" value="1"/>
</dbReference>
<dbReference type="GO" id="GO:0016887">
    <property type="term" value="F:ATP hydrolysis activity"/>
    <property type="evidence" value="ECO:0007669"/>
    <property type="project" value="UniProtKB-UniRule"/>
</dbReference>
<dbReference type="PANTHER" id="PTHR32429:SF44">
    <property type="entry name" value="RIBULOSE BISPHOSPHATE CARBOXYLASE_OXYGENASE ACTIVASE, CHLOROPLASTIC"/>
    <property type="match status" value="1"/>
</dbReference>
<evidence type="ECO:0000256" key="2">
    <source>
        <dbReference type="ARBA" id="ARBA00022528"/>
    </source>
</evidence>
<dbReference type="FunFam" id="3.90.550.50:FF:000006">
    <property type="entry name" value="Fringe-related protein-like"/>
    <property type="match status" value="1"/>
</dbReference>
<keyword evidence="4 9" id="KW-0547">Nucleotide-binding</keyword>
<accession>A0A498K1Z0</accession>
<dbReference type="PANTHER" id="PTHR32429">
    <property type="match status" value="1"/>
</dbReference>
<evidence type="ECO:0000256" key="9">
    <source>
        <dbReference type="RuleBase" id="RU369045"/>
    </source>
</evidence>
<comment type="function">
    <text evidence="7 9">Activation of RuBisCO (ribulose-1,5-bisphosphate carboxylase/oxygenase; EC 4.1.1.39) involves the ATP-dependent carboxylation of the epsilon-amino group of lysine leading to a carbamate structure.</text>
</comment>
<dbReference type="SUPFAM" id="SSF52540">
    <property type="entry name" value="P-loop containing nucleoside triphosphate hydrolases"/>
    <property type="match status" value="1"/>
</dbReference>
<dbReference type="STRING" id="3750.A0A498K1Z0"/>
<dbReference type="FunFam" id="1.10.8.1070:FF:000001">
    <property type="entry name" value="Ribulose bisphosphate carboxylase/oxygenase activase, chloroplastic"/>
    <property type="match status" value="1"/>
</dbReference>
<dbReference type="Proteomes" id="UP000290289">
    <property type="component" value="Chromosome 4"/>
</dbReference>
<keyword evidence="10" id="KW-0472">Membrane</keyword>
<comment type="caution">
    <text evidence="13">The sequence shown here is derived from an EMBL/GenBank/DDBJ whole genome shotgun (WGS) entry which is preliminary data.</text>
</comment>
<dbReference type="Gene3D" id="3.40.50.300">
    <property type="entry name" value="P-loop containing nucleotide triphosphate hydrolases"/>
    <property type="match status" value="1"/>
</dbReference>
<organism evidence="13 14">
    <name type="scientific">Malus domestica</name>
    <name type="common">Apple</name>
    <name type="synonym">Pyrus malus</name>
    <dbReference type="NCBI Taxonomy" id="3750"/>
    <lineage>
        <taxon>Eukaryota</taxon>
        <taxon>Viridiplantae</taxon>
        <taxon>Streptophyta</taxon>
        <taxon>Embryophyta</taxon>
        <taxon>Tracheophyta</taxon>
        <taxon>Spermatophyta</taxon>
        <taxon>Magnoliopsida</taxon>
        <taxon>eudicotyledons</taxon>
        <taxon>Gunneridae</taxon>
        <taxon>Pentapetalae</taxon>
        <taxon>rosids</taxon>
        <taxon>fabids</taxon>
        <taxon>Rosales</taxon>
        <taxon>Rosaceae</taxon>
        <taxon>Amygdaloideae</taxon>
        <taxon>Maleae</taxon>
        <taxon>Malus</taxon>
    </lineage>
</organism>
<evidence type="ECO:0000313" key="13">
    <source>
        <dbReference type="EMBL" id="RXI02189.1"/>
    </source>
</evidence>